<evidence type="ECO:0000313" key="1">
    <source>
        <dbReference type="EMBL" id="KAJ3979186.1"/>
    </source>
</evidence>
<evidence type="ECO:0000313" key="2">
    <source>
        <dbReference type="Proteomes" id="UP001163850"/>
    </source>
</evidence>
<evidence type="ECO:0008006" key="3">
    <source>
        <dbReference type="Google" id="ProtNLM"/>
    </source>
</evidence>
<reference evidence="1" key="1">
    <citation type="submission" date="2022-08" db="EMBL/GenBank/DDBJ databases">
        <authorList>
            <consortium name="DOE Joint Genome Institute"/>
            <person name="Min B."/>
            <person name="Riley R."/>
            <person name="Sierra-Patev S."/>
            <person name="Naranjo-Ortiz M."/>
            <person name="Looney B."/>
            <person name="Konkel Z."/>
            <person name="Slot J.C."/>
            <person name="Sakamoto Y."/>
            <person name="Steenwyk J.L."/>
            <person name="Rokas A."/>
            <person name="Carro J."/>
            <person name="Camarero S."/>
            <person name="Ferreira P."/>
            <person name="Molpeceres G."/>
            <person name="Ruiz-Duenas F.J."/>
            <person name="Serrano A."/>
            <person name="Henrissat B."/>
            <person name="Drula E."/>
            <person name="Hughes K.W."/>
            <person name="Mata J.L."/>
            <person name="Ishikawa N.K."/>
            <person name="Vargas-Isla R."/>
            <person name="Ushijima S."/>
            <person name="Smith C.A."/>
            <person name="Ahrendt S."/>
            <person name="Andreopoulos W."/>
            <person name="He G."/>
            <person name="Labutti K."/>
            <person name="Lipzen A."/>
            <person name="Ng V."/>
            <person name="Sandor L."/>
            <person name="Barry K."/>
            <person name="Martinez A.T."/>
            <person name="Xiao Y."/>
            <person name="Gibbons J.G."/>
            <person name="Terashima K."/>
            <person name="Hibbett D.S."/>
            <person name="Grigoriev I.V."/>
        </authorList>
    </citation>
    <scope>NUCLEOTIDE SEQUENCE</scope>
    <source>
        <strain evidence="1">TFB7829</strain>
    </source>
</reference>
<accession>A0AA38PPX8</accession>
<comment type="caution">
    <text evidence="1">The sequence shown here is derived from an EMBL/GenBank/DDBJ whole genome shotgun (WGS) entry which is preliminary data.</text>
</comment>
<protein>
    <recommendedName>
        <fullName evidence="3">Reverse transcriptase zinc-binding domain-containing protein</fullName>
    </recommendedName>
</protein>
<feature type="non-terminal residue" evidence="1">
    <location>
        <position position="1"/>
    </location>
</feature>
<dbReference type="AlphaFoldDB" id="A0AA38PPX8"/>
<gene>
    <name evidence="1" type="ORF">F5890DRAFT_1421700</name>
</gene>
<name>A0AA38PPX8_9AGAR</name>
<organism evidence="1 2">
    <name type="scientific">Lentinula detonsa</name>
    <dbReference type="NCBI Taxonomy" id="2804962"/>
    <lineage>
        <taxon>Eukaryota</taxon>
        <taxon>Fungi</taxon>
        <taxon>Dikarya</taxon>
        <taxon>Basidiomycota</taxon>
        <taxon>Agaricomycotina</taxon>
        <taxon>Agaricomycetes</taxon>
        <taxon>Agaricomycetidae</taxon>
        <taxon>Agaricales</taxon>
        <taxon>Marasmiineae</taxon>
        <taxon>Omphalotaceae</taxon>
        <taxon>Lentinula</taxon>
    </lineage>
</organism>
<sequence length="82" mass="9549">ALNYHLHRIAKTNSPNCPHCDIMGQQTKETVKHYLLECPAYRKERFNLRRKMGWEGSSLQHLLSNEKSIPEPEVLQFIGSTK</sequence>
<proteinExistence type="predicted"/>
<dbReference type="EMBL" id="MU802444">
    <property type="protein sequence ID" value="KAJ3979186.1"/>
    <property type="molecule type" value="Genomic_DNA"/>
</dbReference>
<dbReference type="Proteomes" id="UP001163850">
    <property type="component" value="Unassembled WGS sequence"/>
</dbReference>